<evidence type="ECO:0000256" key="1">
    <source>
        <dbReference type="ARBA" id="ARBA00022737"/>
    </source>
</evidence>
<evidence type="ECO:0000256" key="4">
    <source>
        <dbReference type="SAM" id="MobiDB-lite"/>
    </source>
</evidence>
<dbReference type="STRING" id="112498.A0A2D3V5D8"/>
<dbReference type="SMART" id="SM00248">
    <property type="entry name" value="ANK"/>
    <property type="match status" value="2"/>
</dbReference>
<evidence type="ECO:0000256" key="2">
    <source>
        <dbReference type="ARBA" id="ARBA00023043"/>
    </source>
</evidence>
<organism evidence="5 6">
    <name type="scientific">Ramularia collo-cygni</name>
    <dbReference type="NCBI Taxonomy" id="112498"/>
    <lineage>
        <taxon>Eukaryota</taxon>
        <taxon>Fungi</taxon>
        <taxon>Dikarya</taxon>
        <taxon>Ascomycota</taxon>
        <taxon>Pezizomycotina</taxon>
        <taxon>Dothideomycetes</taxon>
        <taxon>Dothideomycetidae</taxon>
        <taxon>Mycosphaerellales</taxon>
        <taxon>Mycosphaerellaceae</taxon>
        <taxon>Ramularia</taxon>
    </lineage>
</organism>
<accession>A0A2D3V5D8</accession>
<name>A0A2D3V5D8_9PEZI</name>
<dbReference type="InterPro" id="IPR036770">
    <property type="entry name" value="Ankyrin_rpt-contain_sf"/>
</dbReference>
<dbReference type="GeneID" id="35602883"/>
<dbReference type="EMBL" id="FJUY01000012">
    <property type="protein sequence ID" value="CZT21905.1"/>
    <property type="molecule type" value="Genomic_DNA"/>
</dbReference>
<gene>
    <name evidence="5" type="ORF">RCC_07772</name>
</gene>
<dbReference type="OrthoDB" id="366390at2759"/>
<evidence type="ECO:0000256" key="3">
    <source>
        <dbReference type="PROSITE-ProRule" id="PRU00023"/>
    </source>
</evidence>
<dbReference type="PANTHER" id="PTHR24171">
    <property type="entry name" value="ANKYRIN REPEAT DOMAIN-CONTAINING PROTEIN 39-RELATED"/>
    <property type="match status" value="1"/>
</dbReference>
<feature type="repeat" description="ANK" evidence="3">
    <location>
        <begin position="72"/>
        <end position="104"/>
    </location>
</feature>
<sequence length="172" mass="17886">MGLRQQEEVEAPQPQSPPPTESQFSSTPSASTLPPEALALATKLFNLARTGSTPELDAYTTAGIPLNLTNHAGDTLIMLAAYHGHASTCQMLVSKGVDVNVLNDRGQSPIAGAVFKGYDDVVKVLVDGGADLSVGQPNAVEAAIMFKREECLRLFGVDGEGVSVGLGVGHAE</sequence>
<keyword evidence="1" id="KW-0677">Repeat</keyword>
<proteinExistence type="predicted"/>
<protein>
    <submittedName>
        <fullName evidence="5">Related to ankyrin</fullName>
    </submittedName>
</protein>
<dbReference type="PROSITE" id="PS50297">
    <property type="entry name" value="ANK_REP_REGION"/>
    <property type="match status" value="2"/>
</dbReference>
<keyword evidence="2 3" id="KW-0040">ANK repeat</keyword>
<dbReference type="AlphaFoldDB" id="A0A2D3V5D8"/>
<feature type="region of interest" description="Disordered" evidence="4">
    <location>
        <begin position="1"/>
        <end position="32"/>
    </location>
</feature>
<dbReference type="Pfam" id="PF12796">
    <property type="entry name" value="Ank_2"/>
    <property type="match status" value="1"/>
</dbReference>
<reference evidence="5 6" key="1">
    <citation type="submission" date="2016-03" db="EMBL/GenBank/DDBJ databases">
        <authorList>
            <person name="Ploux O."/>
        </authorList>
    </citation>
    <scope>NUCLEOTIDE SEQUENCE [LARGE SCALE GENOMIC DNA]</scope>
    <source>
        <strain evidence="5 6">URUG2</strain>
    </source>
</reference>
<feature type="repeat" description="ANK" evidence="3">
    <location>
        <begin position="105"/>
        <end position="137"/>
    </location>
</feature>
<dbReference type="Proteomes" id="UP000225277">
    <property type="component" value="Unassembled WGS sequence"/>
</dbReference>
<evidence type="ECO:0000313" key="5">
    <source>
        <dbReference type="EMBL" id="CZT21905.1"/>
    </source>
</evidence>
<evidence type="ECO:0000313" key="6">
    <source>
        <dbReference type="Proteomes" id="UP000225277"/>
    </source>
</evidence>
<dbReference type="SUPFAM" id="SSF48403">
    <property type="entry name" value="Ankyrin repeat"/>
    <property type="match status" value="1"/>
</dbReference>
<dbReference type="PROSITE" id="PS50088">
    <property type="entry name" value="ANK_REPEAT"/>
    <property type="match status" value="2"/>
</dbReference>
<dbReference type="Gene3D" id="1.25.40.20">
    <property type="entry name" value="Ankyrin repeat-containing domain"/>
    <property type="match status" value="1"/>
</dbReference>
<dbReference type="InterPro" id="IPR002110">
    <property type="entry name" value="Ankyrin_rpt"/>
</dbReference>
<dbReference type="RefSeq" id="XP_023628794.1">
    <property type="nucleotide sequence ID" value="XM_023773026.1"/>
</dbReference>
<keyword evidence="6" id="KW-1185">Reference proteome</keyword>